<feature type="compositionally biased region" description="Acidic residues" evidence="1">
    <location>
        <begin position="18"/>
        <end position="37"/>
    </location>
</feature>
<feature type="compositionally biased region" description="Basic and acidic residues" evidence="1">
    <location>
        <begin position="114"/>
        <end position="124"/>
    </location>
</feature>
<feature type="compositionally biased region" description="Basic and acidic residues" evidence="1">
    <location>
        <begin position="72"/>
        <end position="84"/>
    </location>
</feature>
<evidence type="ECO:0000256" key="1">
    <source>
        <dbReference type="SAM" id="MobiDB-lite"/>
    </source>
</evidence>
<proteinExistence type="predicted"/>
<keyword evidence="3" id="KW-1185">Reference proteome</keyword>
<dbReference type="AlphaFoldDB" id="A0A1I3UBL3"/>
<feature type="region of interest" description="Disordered" evidence="1">
    <location>
        <begin position="1"/>
        <end position="47"/>
    </location>
</feature>
<dbReference type="OrthoDB" id="4188441at2"/>
<feature type="region of interest" description="Disordered" evidence="1">
    <location>
        <begin position="106"/>
        <end position="132"/>
    </location>
</feature>
<organism evidence="2 3">
    <name type="scientific">Streptomyces pini</name>
    <dbReference type="NCBI Taxonomy" id="1520580"/>
    <lineage>
        <taxon>Bacteria</taxon>
        <taxon>Bacillati</taxon>
        <taxon>Actinomycetota</taxon>
        <taxon>Actinomycetes</taxon>
        <taxon>Kitasatosporales</taxon>
        <taxon>Streptomycetaceae</taxon>
        <taxon>Streptomyces</taxon>
    </lineage>
</organism>
<dbReference type="RefSeq" id="WP_093847039.1">
    <property type="nucleotide sequence ID" value="NZ_FOSG01000001.1"/>
</dbReference>
<evidence type="ECO:0000313" key="3">
    <source>
        <dbReference type="Proteomes" id="UP000198928"/>
    </source>
</evidence>
<accession>A0A1I3UBL3</accession>
<sequence length="245" mass="26299">MRHRPARQAEPVPVSERDGDDGGGGDDGDTGAEGEQEDGPRGKGTCAWLDPVAMGYQKGKWRVSGSSSFDPARGKCRADFDGRPEKNEIKSVEAISVSGAGARSFYQGDGTGLNDHEADEHHEPGPGWTAVPKGTAELLASDDRTMPSLSLLSLWAESVCDGGQTFHRISVTPELGYRLNTDGRVARHEEDGSALSKAARGELSRTARAALDRYLAAPGGRPERAHCRDTKVLGEVEEWRSIDDE</sequence>
<evidence type="ECO:0000313" key="2">
    <source>
        <dbReference type="EMBL" id="SFJ80390.1"/>
    </source>
</evidence>
<name>A0A1I3UBL3_9ACTN</name>
<dbReference type="Proteomes" id="UP000198928">
    <property type="component" value="Unassembled WGS sequence"/>
</dbReference>
<reference evidence="3" key="1">
    <citation type="submission" date="2016-10" db="EMBL/GenBank/DDBJ databases">
        <authorList>
            <person name="Varghese N."/>
            <person name="Submissions S."/>
        </authorList>
    </citation>
    <scope>NUCLEOTIDE SEQUENCE [LARGE SCALE GENOMIC DNA]</scope>
    <source>
        <strain evidence="3">PL19</strain>
    </source>
</reference>
<gene>
    <name evidence="2" type="ORF">SAMN05192584_101397</name>
</gene>
<feature type="region of interest" description="Disordered" evidence="1">
    <location>
        <begin position="61"/>
        <end position="84"/>
    </location>
</feature>
<dbReference type="EMBL" id="FOSG01000001">
    <property type="protein sequence ID" value="SFJ80390.1"/>
    <property type="molecule type" value="Genomic_DNA"/>
</dbReference>
<protein>
    <submittedName>
        <fullName evidence="2">Uncharacterized protein</fullName>
    </submittedName>
</protein>